<dbReference type="Gene3D" id="3.40.50.300">
    <property type="entry name" value="P-loop containing nucleotide triphosphate hydrolases"/>
    <property type="match status" value="1"/>
</dbReference>
<evidence type="ECO:0000256" key="5">
    <source>
        <dbReference type="ARBA" id="ARBA00022741"/>
    </source>
</evidence>
<dbReference type="SMART" id="SM00382">
    <property type="entry name" value="AAA"/>
    <property type="match status" value="1"/>
</dbReference>
<comment type="subcellular location">
    <subcellularLocation>
        <location evidence="1 15">Cell membrane</location>
        <topology evidence="1 15">Peripheral membrane protein</topology>
    </subcellularLocation>
</comment>
<dbReference type="InterPro" id="IPR003593">
    <property type="entry name" value="AAA+_ATPase"/>
</dbReference>
<dbReference type="GO" id="GO:0005886">
    <property type="term" value="C:plasma membrane"/>
    <property type="evidence" value="ECO:0007669"/>
    <property type="project" value="UniProtKB-SubCell"/>
</dbReference>
<dbReference type="PANTHER" id="PTHR15184:SF71">
    <property type="entry name" value="ATP SYNTHASE SUBUNIT BETA, MITOCHONDRIAL"/>
    <property type="match status" value="1"/>
</dbReference>
<evidence type="ECO:0000256" key="10">
    <source>
        <dbReference type="ARBA" id="ARBA00023136"/>
    </source>
</evidence>
<keyword evidence="3 15" id="KW-0813">Transport</keyword>
<protein>
    <recommendedName>
        <fullName evidence="15">ATP synthase subunit beta</fullName>
        <ecNumber evidence="15">7.1.2.2</ecNumber>
    </recommendedName>
    <alternativeName>
        <fullName evidence="15">ATP synthase F1 sector subunit beta</fullName>
    </alternativeName>
    <alternativeName>
        <fullName evidence="15">F-ATPase subunit beta</fullName>
    </alternativeName>
</protein>
<evidence type="ECO:0000256" key="13">
    <source>
        <dbReference type="ARBA" id="ARBA00052325"/>
    </source>
</evidence>
<dbReference type="SUPFAM" id="SSF52540">
    <property type="entry name" value="P-loop containing nucleoside triphosphate hydrolases"/>
    <property type="match status" value="1"/>
</dbReference>
<evidence type="ECO:0000256" key="14">
    <source>
        <dbReference type="ARBA" id="ARBA00059242"/>
    </source>
</evidence>
<comment type="catalytic activity">
    <reaction evidence="13">
        <text>4 Na(+)(in) + ATP + H2O = 4 Na(+)(out) + ADP + phosphate + H(+)</text>
        <dbReference type="Rhea" id="RHEA:58156"/>
        <dbReference type="ChEBI" id="CHEBI:15377"/>
        <dbReference type="ChEBI" id="CHEBI:15378"/>
        <dbReference type="ChEBI" id="CHEBI:29101"/>
        <dbReference type="ChEBI" id="CHEBI:30616"/>
        <dbReference type="ChEBI" id="CHEBI:43474"/>
        <dbReference type="ChEBI" id="CHEBI:456216"/>
        <dbReference type="EC" id="7.2.2.1"/>
    </reaction>
</comment>
<evidence type="ECO:0000256" key="1">
    <source>
        <dbReference type="ARBA" id="ARBA00004202"/>
    </source>
</evidence>
<feature type="domain" description="AAA+ ATPase" evidence="16">
    <location>
        <begin position="149"/>
        <end position="334"/>
    </location>
</feature>
<comment type="function">
    <text evidence="14">Produces ATP from ADP in the presence of a sodium ion gradient across the membrane. The beta chain is the catalytic subunit.</text>
</comment>
<dbReference type="CDD" id="cd18115">
    <property type="entry name" value="ATP-synt_F1_beta_N"/>
    <property type="match status" value="1"/>
</dbReference>
<dbReference type="CDD" id="cd18110">
    <property type="entry name" value="ATP-synt_F1_beta_C"/>
    <property type="match status" value="1"/>
</dbReference>
<dbReference type="InterPro" id="IPR027417">
    <property type="entry name" value="P-loop_NTPase"/>
</dbReference>
<dbReference type="GO" id="GO:0005524">
    <property type="term" value="F:ATP binding"/>
    <property type="evidence" value="ECO:0007669"/>
    <property type="project" value="UniProtKB-UniRule"/>
</dbReference>
<dbReference type="AlphaFoldDB" id="A0A2T6C2P4"/>
<comment type="catalytic activity">
    <reaction evidence="15">
        <text>ATP + H2O + 4 H(+)(in) = ADP + phosphate + 5 H(+)(out)</text>
        <dbReference type="Rhea" id="RHEA:57720"/>
        <dbReference type="ChEBI" id="CHEBI:15377"/>
        <dbReference type="ChEBI" id="CHEBI:15378"/>
        <dbReference type="ChEBI" id="CHEBI:30616"/>
        <dbReference type="ChEBI" id="CHEBI:43474"/>
        <dbReference type="ChEBI" id="CHEBI:456216"/>
        <dbReference type="EC" id="7.1.2.2"/>
    </reaction>
</comment>
<dbReference type="Pfam" id="PF00006">
    <property type="entry name" value="ATP-synt_ab"/>
    <property type="match status" value="1"/>
</dbReference>
<comment type="caution">
    <text evidence="17">The sequence shown here is derived from an EMBL/GenBank/DDBJ whole genome shotgun (WGS) entry which is preliminary data.</text>
</comment>
<comment type="similarity">
    <text evidence="2 15">Belongs to the ATPase alpha/beta chains family.</text>
</comment>
<dbReference type="FunFam" id="1.10.1140.10:FF:000001">
    <property type="entry name" value="ATP synthase subunit beta"/>
    <property type="match status" value="1"/>
</dbReference>
<dbReference type="Pfam" id="PF22919">
    <property type="entry name" value="ATP-synt_VA_C"/>
    <property type="match status" value="1"/>
</dbReference>
<keyword evidence="10 15" id="KW-0472">Membrane</keyword>
<dbReference type="Gene3D" id="2.40.10.170">
    <property type="match status" value="1"/>
</dbReference>
<evidence type="ECO:0000313" key="18">
    <source>
        <dbReference type="Proteomes" id="UP000244240"/>
    </source>
</evidence>
<evidence type="ECO:0000256" key="12">
    <source>
        <dbReference type="ARBA" id="ARBA00023310"/>
    </source>
</evidence>
<keyword evidence="11 15" id="KW-0139">CF(1)</keyword>
<dbReference type="InterPro" id="IPR050053">
    <property type="entry name" value="ATPase_alpha/beta_chains"/>
</dbReference>
<dbReference type="FunFam" id="3.40.50.300:FF:000004">
    <property type="entry name" value="ATP synthase subunit beta"/>
    <property type="match status" value="1"/>
</dbReference>
<dbReference type="Proteomes" id="UP000244240">
    <property type="component" value="Unassembled WGS sequence"/>
</dbReference>
<accession>A0A2T6C2P4</accession>
<dbReference type="RefSeq" id="WP_108022318.1">
    <property type="nucleotide sequence ID" value="NZ_QBKR01000005.1"/>
</dbReference>
<dbReference type="SUPFAM" id="SSF47917">
    <property type="entry name" value="C-terminal domain of alpha and beta subunits of F1 ATP synthase"/>
    <property type="match status" value="1"/>
</dbReference>
<dbReference type="EMBL" id="QBKR01000005">
    <property type="protein sequence ID" value="PTX62517.1"/>
    <property type="molecule type" value="Genomic_DNA"/>
</dbReference>
<gene>
    <name evidence="15" type="primary">atpD</name>
    <name evidence="17" type="ORF">C8P63_105112</name>
</gene>
<proteinExistence type="inferred from homology"/>
<dbReference type="GO" id="GO:0045259">
    <property type="term" value="C:proton-transporting ATP synthase complex"/>
    <property type="evidence" value="ECO:0007669"/>
    <property type="project" value="UniProtKB-KW"/>
</dbReference>
<dbReference type="InterPro" id="IPR005722">
    <property type="entry name" value="ATP_synth_F1_bsu"/>
</dbReference>
<dbReference type="EC" id="7.1.2.2" evidence="15"/>
<dbReference type="Gene3D" id="1.10.1140.10">
    <property type="entry name" value="Bovine Mitochondrial F1-atpase, Atp Synthase Beta Chain, Chain D, domain 3"/>
    <property type="match status" value="1"/>
</dbReference>
<dbReference type="InterPro" id="IPR020003">
    <property type="entry name" value="ATPase_a/bsu_AS"/>
</dbReference>
<dbReference type="InterPro" id="IPR036121">
    <property type="entry name" value="ATPase_F1/V1/A1_a/bsu_N_sf"/>
</dbReference>
<evidence type="ECO:0000256" key="4">
    <source>
        <dbReference type="ARBA" id="ARBA00022475"/>
    </source>
</evidence>
<dbReference type="InterPro" id="IPR024034">
    <property type="entry name" value="ATPase_F1/V1_b/a_C"/>
</dbReference>
<dbReference type="SUPFAM" id="SSF50615">
    <property type="entry name" value="N-terminal domain of alpha and beta subunits of F1 ATP synthase"/>
    <property type="match status" value="1"/>
</dbReference>
<dbReference type="Pfam" id="PF02874">
    <property type="entry name" value="ATP-synt_ab_N"/>
    <property type="match status" value="1"/>
</dbReference>
<dbReference type="InterPro" id="IPR004100">
    <property type="entry name" value="ATPase_F1/V1/A1_a/bsu_N"/>
</dbReference>
<dbReference type="FunFam" id="2.40.10.170:FF:000005">
    <property type="entry name" value="ATP synthase subunit beta"/>
    <property type="match status" value="1"/>
</dbReference>
<keyword evidence="5 15" id="KW-0547">Nucleotide-binding</keyword>
<sequence>MSTGRVTQVMGPVVDIQFDQGHLPEIHNAIKIEYKAKSSSEKDINLTVEVALQLGDNTVRCVAMGSTDGLVRGMEAVDTGKPITIPVGRPTLGRVFNVLGEPIDEKEPVKSETHYSIHRPAPDYENLSTQEEILETGIKVVDLLAPYAKGGKIGLFGGAGVGKTVLIQELIHNIAQEHGGLSVFAGVGERTREGNDLYHEMSESGVIDKTTMVFGQMNEPPGARMRVGLTGLTMAEYFRDEEGQDVLFFVDNIFRFTQAGSEVSALLGRMPSAVGYQPTLATEMGQLQERITSTKKGSVTSIQAIYVPADDYTDPAPATTFAHLDATTNLERSLAAKAIFPAVDPLASTSRILSPGVVGEEHYNVARGVQEVLQRYKELQDIIAILGMDELTEEDKTIVARARRIEKFLSQPMHVAEQFTNVPGKYVPVKETVRSFKEILDGKHDDLPEDAFYMVGTIEEAVEKAKTLA</sequence>
<organism evidence="17 18">
    <name type="scientific">Melghirimyces profundicolus</name>
    <dbReference type="NCBI Taxonomy" id="1242148"/>
    <lineage>
        <taxon>Bacteria</taxon>
        <taxon>Bacillati</taxon>
        <taxon>Bacillota</taxon>
        <taxon>Bacilli</taxon>
        <taxon>Bacillales</taxon>
        <taxon>Thermoactinomycetaceae</taxon>
        <taxon>Melghirimyces</taxon>
    </lineage>
</organism>
<dbReference type="PANTHER" id="PTHR15184">
    <property type="entry name" value="ATP SYNTHASE"/>
    <property type="match status" value="1"/>
</dbReference>
<evidence type="ECO:0000256" key="15">
    <source>
        <dbReference type="HAMAP-Rule" id="MF_01347"/>
    </source>
</evidence>
<dbReference type="PROSITE" id="PS00152">
    <property type="entry name" value="ATPASE_ALPHA_BETA"/>
    <property type="match status" value="1"/>
</dbReference>
<dbReference type="NCBIfam" id="TIGR01039">
    <property type="entry name" value="atpD"/>
    <property type="match status" value="1"/>
</dbReference>
<evidence type="ECO:0000256" key="3">
    <source>
        <dbReference type="ARBA" id="ARBA00022448"/>
    </source>
</evidence>
<keyword evidence="6 15" id="KW-0375">Hydrogen ion transport</keyword>
<evidence type="ECO:0000256" key="7">
    <source>
        <dbReference type="ARBA" id="ARBA00022840"/>
    </source>
</evidence>
<evidence type="ECO:0000256" key="2">
    <source>
        <dbReference type="ARBA" id="ARBA00008936"/>
    </source>
</evidence>
<evidence type="ECO:0000313" key="17">
    <source>
        <dbReference type="EMBL" id="PTX62517.1"/>
    </source>
</evidence>
<evidence type="ECO:0000256" key="8">
    <source>
        <dbReference type="ARBA" id="ARBA00022967"/>
    </source>
</evidence>
<reference evidence="17 18" key="1">
    <citation type="submission" date="2018-04" db="EMBL/GenBank/DDBJ databases">
        <title>Genomic Encyclopedia of Archaeal and Bacterial Type Strains, Phase II (KMG-II): from individual species to whole genera.</title>
        <authorList>
            <person name="Goeker M."/>
        </authorList>
    </citation>
    <scope>NUCLEOTIDE SEQUENCE [LARGE SCALE GENOMIC DNA]</scope>
    <source>
        <strain evidence="17 18">DSM 45787</strain>
    </source>
</reference>
<evidence type="ECO:0000256" key="11">
    <source>
        <dbReference type="ARBA" id="ARBA00023196"/>
    </source>
</evidence>
<evidence type="ECO:0000256" key="9">
    <source>
        <dbReference type="ARBA" id="ARBA00023065"/>
    </source>
</evidence>
<dbReference type="InterPro" id="IPR055190">
    <property type="entry name" value="ATP-synt_VA_C"/>
</dbReference>
<evidence type="ECO:0000259" key="16">
    <source>
        <dbReference type="SMART" id="SM00382"/>
    </source>
</evidence>
<feature type="binding site" evidence="15">
    <location>
        <begin position="157"/>
        <end position="164"/>
    </location>
    <ligand>
        <name>ATP</name>
        <dbReference type="ChEBI" id="CHEBI:30616"/>
    </ligand>
</feature>
<evidence type="ECO:0000256" key="6">
    <source>
        <dbReference type="ARBA" id="ARBA00022781"/>
    </source>
</evidence>
<keyword evidence="9 15" id="KW-0406">Ion transport</keyword>
<keyword evidence="4 15" id="KW-1003">Cell membrane</keyword>
<dbReference type="CDD" id="cd01133">
    <property type="entry name" value="F1-ATPase_beta_CD"/>
    <property type="match status" value="1"/>
</dbReference>
<dbReference type="GO" id="GO:0046962">
    <property type="term" value="F:sodium-transporting ATPase activity, rotational mechanism"/>
    <property type="evidence" value="ECO:0007669"/>
    <property type="project" value="UniProtKB-EC"/>
</dbReference>
<name>A0A2T6C2P4_9BACL</name>
<keyword evidence="8 15" id="KW-1278">Translocase</keyword>
<comment type="function">
    <text evidence="15">Produces ATP from ADP in the presence of a proton gradient across the membrane. The catalytic sites are hosted primarily by the beta subunits.</text>
</comment>
<dbReference type="OrthoDB" id="9801639at2"/>
<dbReference type="HAMAP" id="MF_01347">
    <property type="entry name" value="ATP_synth_beta_bact"/>
    <property type="match status" value="1"/>
</dbReference>
<dbReference type="GO" id="GO:0046933">
    <property type="term" value="F:proton-transporting ATP synthase activity, rotational mechanism"/>
    <property type="evidence" value="ECO:0007669"/>
    <property type="project" value="UniProtKB-UniRule"/>
</dbReference>
<keyword evidence="7 15" id="KW-0067">ATP-binding</keyword>
<keyword evidence="12 15" id="KW-0066">ATP synthesis</keyword>
<dbReference type="InterPro" id="IPR000194">
    <property type="entry name" value="ATPase_F1/V1/A1_a/bsu_nucl-bd"/>
</dbReference>
<keyword evidence="18" id="KW-1185">Reference proteome</keyword>